<organism evidence="2 3">
    <name type="scientific">Ancylostoma duodenale</name>
    <dbReference type="NCBI Taxonomy" id="51022"/>
    <lineage>
        <taxon>Eukaryota</taxon>
        <taxon>Metazoa</taxon>
        <taxon>Ecdysozoa</taxon>
        <taxon>Nematoda</taxon>
        <taxon>Chromadorea</taxon>
        <taxon>Rhabditida</taxon>
        <taxon>Rhabditina</taxon>
        <taxon>Rhabditomorpha</taxon>
        <taxon>Strongyloidea</taxon>
        <taxon>Ancylostomatidae</taxon>
        <taxon>Ancylostomatinae</taxon>
        <taxon>Ancylostoma</taxon>
    </lineage>
</organism>
<dbReference type="AlphaFoldDB" id="A0A0C2CQA4"/>
<feature type="compositionally biased region" description="Polar residues" evidence="1">
    <location>
        <begin position="1"/>
        <end position="14"/>
    </location>
</feature>
<reference evidence="2 3" key="1">
    <citation type="submission" date="2013-12" db="EMBL/GenBank/DDBJ databases">
        <title>Draft genome of the parsitic nematode Ancylostoma duodenale.</title>
        <authorList>
            <person name="Mitreva M."/>
        </authorList>
    </citation>
    <scope>NUCLEOTIDE SEQUENCE [LARGE SCALE GENOMIC DNA]</scope>
    <source>
        <strain evidence="2 3">Zhejiang</strain>
    </source>
</reference>
<sequence length="80" mass="9241">MWDNIDSSKPSVRNPSGARKKITKDRYGEGVHYEVFGHAFLRNDGRVCAWFAGRDRDAIELCEGFRVLSRNRNNPNEEMP</sequence>
<name>A0A0C2CQA4_9BILA</name>
<proteinExistence type="predicted"/>
<dbReference type="OrthoDB" id="5859672at2759"/>
<protein>
    <submittedName>
        <fullName evidence="2">Uncharacterized protein</fullName>
    </submittedName>
</protein>
<evidence type="ECO:0000256" key="1">
    <source>
        <dbReference type="SAM" id="MobiDB-lite"/>
    </source>
</evidence>
<dbReference type="EMBL" id="KN744985">
    <property type="protein sequence ID" value="KIH51947.1"/>
    <property type="molecule type" value="Genomic_DNA"/>
</dbReference>
<keyword evidence="3" id="KW-1185">Reference proteome</keyword>
<dbReference type="Proteomes" id="UP000054047">
    <property type="component" value="Unassembled WGS sequence"/>
</dbReference>
<accession>A0A0C2CQA4</accession>
<feature type="region of interest" description="Disordered" evidence="1">
    <location>
        <begin position="1"/>
        <end position="23"/>
    </location>
</feature>
<gene>
    <name evidence="2" type="ORF">ANCDUO_17958</name>
</gene>
<evidence type="ECO:0000313" key="2">
    <source>
        <dbReference type="EMBL" id="KIH51947.1"/>
    </source>
</evidence>
<evidence type="ECO:0000313" key="3">
    <source>
        <dbReference type="Proteomes" id="UP000054047"/>
    </source>
</evidence>